<protein>
    <recommendedName>
        <fullName evidence="4">DUF2497 domain-containing protein</fullName>
    </recommendedName>
</protein>
<dbReference type="Pfam" id="PF10691">
    <property type="entry name" value="DUF2497"/>
    <property type="match status" value="1"/>
</dbReference>
<dbReference type="Proteomes" id="UP000245461">
    <property type="component" value="Unassembled WGS sequence"/>
</dbReference>
<evidence type="ECO:0000313" key="2">
    <source>
        <dbReference type="EMBL" id="PWR25598.1"/>
    </source>
</evidence>
<reference evidence="2 3" key="1">
    <citation type="submission" date="2018-05" db="EMBL/GenBank/DDBJ databases">
        <title>Zavarzinia sp. HR-AS.</title>
        <authorList>
            <person name="Lee Y."/>
            <person name="Jeon C.O."/>
        </authorList>
    </citation>
    <scope>NUCLEOTIDE SEQUENCE [LARGE SCALE GENOMIC DNA]</scope>
    <source>
        <strain evidence="2 3">HR-AS</strain>
    </source>
</reference>
<organism evidence="2 3">
    <name type="scientific">Zavarzinia aquatilis</name>
    <dbReference type="NCBI Taxonomy" id="2211142"/>
    <lineage>
        <taxon>Bacteria</taxon>
        <taxon>Pseudomonadati</taxon>
        <taxon>Pseudomonadota</taxon>
        <taxon>Alphaproteobacteria</taxon>
        <taxon>Rhodospirillales</taxon>
        <taxon>Zavarziniaceae</taxon>
        <taxon>Zavarzinia</taxon>
    </lineage>
</organism>
<comment type="caution">
    <text evidence="2">The sequence shown here is derived from an EMBL/GenBank/DDBJ whole genome shotgun (WGS) entry which is preliminary data.</text>
</comment>
<evidence type="ECO:0008006" key="4">
    <source>
        <dbReference type="Google" id="ProtNLM"/>
    </source>
</evidence>
<gene>
    <name evidence="2" type="ORF">DKG74_01120</name>
</gene>
<dbReference type="OrthoDB" id="7189469at2"/>
<sequence length="215" mass="22530">MSDELKRDGDAAKGAADPSMEDILASIRRIIAEEGEGREAAPAEPAPAAVLDLTEMVADDGSVVSLPPHEERESLPAEASPVEVRPVDAPPPPVAPMIVPDAAPLDNFVEADTTVPPAAPVAQEDMPMSSAPPPREPLVSTPIANQARNAFAQVADAARPSVSPRESVGDGRTVEQVAEDLMRPMLKAWLDAHLPAIVERAVAEELARITGRGSL</sequence>
<proteinExistence type="predicted"/>
<evidence type="ECO:0000313" key="3">
    <source>
        <dbReference type="Proteomes" id="UP000245461"/>
    </source>
</evidence>
<dbReference type="EMBL" id="QGLE01000001">
    <property type="protein sequence ID" value="PWR25598.1"/>
    <property type="molecule type" value="Genomic_DNA"/>
</dbReference>
<dbReference type="AlphaFoldDB" id="A0A317EEZ8"/>
<name>A0A317EEZ8_9PROT</name>
<dbReference type="InterPro" id="IPR019632">
    <property type="entry name" value="DUF2497"/>
</dbReference>
<feature type="region of interest" description="Disordered" evidence="1">
    <location>
        <begin position="119"/>
        <end position="140"/>
    </location>
</feature>
<keyword evidence="3" id="KW-1185">Reference proteome</keyword>
<feature type="region of interest" description="Disordered" evidence="1">
    <location>
        <begin position="60"/>
        <end position="98"/>
    </location>
</feature>
<dbReference type="RefSeq" id="WP_109901738.1">
    <property type="nucleotide sequence ID" value="NZ_QGLE01000001.1"/>
</dbReference>
<evidence type="ECO:0000256" key="1">
    <source>
        <dbReference type="SAM" id="MobiDB-lite"/>
    </source>
</evidence>
<accession>A0A317EEZ8</accession>